<comment type="caution">
    <text evidence="2">The sequence shown here is derived from an EMBL/GenBank/DDBJ whole genome shotgun (WGS) entry which is preliminary data.</text>
</comment>
<name>A0A7W6BNG0_9HYPH</name>
<keyword evidence="3" id="KW-1185">Reference proteome</keyword>
<protein>
    <submittedName>
        <fullName evidence="2">Pilus assembly protein CpaD</fullName>
    </submittedName>
</protein>
<feature type="compositionally biased region" description="Polar residues" evidence="1">
    <location>
        <begin position="215"/>
        <end position="226"/>
    </location>
</feature>
<gene>
    <name evidence="2" type="ORF">GGR05_000093</name>
</gene>
<dbReference type="RefSeq" id="WP_090961673.1">
    <property type="nucleotide sequence ID" value="NZ_FOOA01000004.1"/>
</dbReference>
<dbReference type="InterPro" id="IPR019027">
    <property type="entry name" value="Pilus_biogenesis_CpaD-related"/>
</dbReference>
<feature type="region of interest" description="Disordered" evidence="1">
    <location>
        <begin position="215"/>
        <end position="235"/>
    </location>
</feature>
<accession>A0A7W6BNG0</accession>
<dbReference type="AlphaFoldDB" id="A0A7W6BNG0"/>
<organism evidence="2 3">
    <name type="scientific">Aureimonas phyllosphaerae</name>
    <dbReference type="NCBI Taxonomy" id="1166078"/>
    <lineage>
        <taxon>Bacteria</taxon>
        <taxon>Pseudomonadati</taxon>
        <taxon>Pseudomonadota</taxon>
        <taxon>Alphaproteobacteria</taxon>
        <taxon>Hyphomicrobiales</taxon>
        <taxon>Aurantimonadaceae</taxon>
        <taxon>Aureimonas</taxon>
    </lineage>
</organism>
<dbReference type="EMBL" id="JACIDO010000001">
    <property type="protein sequence ID" value="MBB3933982.1"/>
    <property type="molecule type" value="Genomic_DNA"/>
</dbReference>
<proteinExistence type="predicted"/>
<reference evidence="2 3" key="1">
    <citation type="submission" date="2020-08" db="EMBL/GenBank/DDBJ databases">
        <title>Genomic Encyclopedia of Type Strains, Phase IV (KMG-IV): sequencing the most valuable type-strain genomes for metagenomic binning, comparative biology and taxonomic classification.</title>
        <authorList>
            <person name="Goeker M."/>
        </authorList>
    </citation>
    <scope>NUCLEOTIDE SEQUENCE [LARGE SCALE GENOMIC DNA]</scope>
    <source>
        <strain evidence="2 3">DSM 25024</strain>
    </source>
</reference>
<dbReference type="OrthoDB" id="9802674at2"/>
<dbReference type="InterPro" id="IPR013361">
    <property type="entry name" value="Pilus_CpaD"/>
</dbReference>
<dbReference type="Pfam" id="PF09476">
    <property type="entry name" value="Pilus_CpaD"/>
    <property type="match status" value="1"/>
</dbReference>
<evidence type="ECO:0000313" key="2">
    <source>
        <dbReference type="EMBL" id="MBB3933982.1"/>
    </source>
</evidence>
<dbReference type="Proteomes" id="UP000531216">
    <property type="component" value="Unassembled WGS sequence"/>
</dbReference>
<dbReference type="NCBIfam" id="TIGR02522">
    <property type="entry name" value="pilus_cpaD"/>
    <property type="match status" value="1"/>
</dbReference>
<evidence type="ECO:0000256" key="1">
    <source>
        <dbReference type="SAM" id="MobiDB-lite"/>
    </source>
</evidence>
<sequence length="235" mass="25554">MSVLANAPAARRFATAGLILATLGLAGCAERPDARLNFVPDDYRSRHPIIVADATQDLDILPSSSETRLTHADSTRVESFAARFRASRAGAISVQVPVRTRNAAAASLVAKDTLRVLHREGVPRSRIVFSSYEVAGGDDAYPIRLSYTGLAAGLDHPCGQWPSDLGDTYQNRNYENFGCATQANLAAQISDPRDLLGPRGMSEIDAERRTTVINDYRQGNATASQRSRTESNYDW</sequence>
<evidence type="ECO:0000313" key="3">
    <source>
        <dbReference type="Proteomes" id="UP000531216"/>
    </source>
</evidence>